<evidence type="ECO:0000313" key="1">
    <source>
        <dbReference type="EMBL" id="AFL94938.1"/>
    </source>
</evidence>
<reference evidence="1 2" key="1">
    <citation type="journal article" date="2012" name="J. Bacteriol.">
        <title>Complete Genome Sequence of the Hyperthermophilic Archaeon Thermococcus sp. Strain CL1, Isolated from a Paralvinella sp. Polychaete Worm Collected from a Hydrothermal Vent.</title>
        <authorList>
            <person name="Jung J.H."/>
            <person name="Holden J.F."/>
            <person name="Seo D.H."/>
            <person name="Park K.H."/>
            <person name="Shin H."/>
            <person name="Ryu S."/>
            <person name="Lee J.H."/>
            <person name="Park C.S."/>
        </authorList>
    </citation>
    <scope>NUCLEOTIDE SEQUENCE [LARGE SCALE GENOMIC DNA]</scope>
    <source>
        <strain evidence="2">DSM 27260 / KACC 17922 / CL1</strain>
    </source>
</reference>
<dbReference type="SUPFAM" id="SSF48371">
    <property type="entry name" value="ARM repeat"/>
    <property type="match status" value="1"/>
</dbReference>
<dbReference type="AlphaFoldDB" id="I3ZTA4"/>
<sequence length="316" mass="34766">MNQIEEIIKSWRALDVVKLASTDRSAVLALLELLSNPDTAVRLRTLAALAELVEGTDDGTKKFLLNHGLEPLTKLLSDDDPRVVHRTIEVLARLLKSVPLDEKRFLQLLNSAVEVMKNGDTLARLSLIDLFGRIQVPSLSEEGLSKVHSIASSDFLWVRLLGLRVLLSSGRLEGYEERLVEGLESLLLSGNALTIELGIGLLMEIMRFHSTPGAMKALSRFPSILKAVETGGGDVFLRRKAAEARKNLEETLLAYYGSRHDEALEAARALLGDGRGEDALFLLFTIGRTDLLSHLWGDARAAESEPMKVLGLERAL</sequence>
<keyword evidence="2" id="KW-1185">Reference proteome</keyword>
<dbReference type="EMBL" id="CP003651">
    <property type="protein sequence ID" value="AFL94938.1"/>
    <property type="molecule type" value="Genomic_DNA"/>
</dbReference>
<dbReference type="Proteomes" id="UP000006064">
    <property type="component" value="Chromosome"/>
</dbReference>
<organism evidence="1 2">
    <name type="scientific">Thermococcus cleftensis (strain DSM 27260 / KACC 17922 / CL1)</name>
    <dbReference type="NCBI Taxonomy" id="163003"/>
    <lineage>
        <taxon>Archaea</taxon>
        <taxon>Methanobacteriati</taxon>
        <taxon>Methanobacteriota</taxon>
        <taxon>Thermococci</taxon>
        <taxon>Thermococcales</taxon>
        <taxon>Thermococcaceae</taxon>
        <taxon>Thermococcus</taxon>
    </lineage>
</organism>
<dbReference type="RefSeq" id="WP_014788574.1">
    <property type="nucleotide sequence ID" value="NC_018015.1"/>
</dbReference>
<dbReference type="HOGENOM" id="CLU_878857_0_0_2"/>
<evidence type="ECO:0000313" key="2">
    <source>
        <dbReference type="Proteomes" id="UP000006064"/>
    </source>
</evidence>
<dbReference type="GeneID" id="13038428"/>
<protein>
    <recommendedName>
        <fullName evidence="3">HEAT repeat domain-containing protein</fullName>
    </recommendedName>
</protein>
<dbReference type="KEGG" id="thm:CL1_0733"/>
<dbReference type="STRING" id="163003.CL1_0733"/>
<accession>I3ZTA4</accession>
<dbReference type="InterPro" id="IPR016024">
    <property type="entry name" value="ARM-type_fold"/>
</dbReference>
<dbReference type="Gene3D" id="1.25.10.10">
    <property type="entry name" value="Leucine-rich Repeat Variant"/>
    <property type="match status" value="1"/>
</dbReference>
<gene>
    <name evidence="1" type="ORF">CL1_0733</name>
</gene>
<dbReference type="OrthoDB" id="101356at2157"/>
<dbReference type="InterPro" id="IPR011989">
    <property type="entry name" value="ARM-like"/>
</dbReference>
<evidence type="ECO:0008006" key="3">
    <source>
        <dbReference type="Google" id="ProtNLM"/>
    </source>
</evidence>
<proteinExistence type="predicted"/>
<name>I3ZTA4_THECF</name>